<evidence type="ECO:0000313" key="3">
    <source>
        <dbReference type="EMBL" id="MFC6633994.1"/>
    </source>
</evidence>
<feature type="compositionally biased region" description="Acidic residues" evidence="1">
    <location>
        <begin position="440"/>
        <end position="466"/>
    </location>
</feature>
<comment type="caution">
    <text evidence="3">The sequence shown here is derived from an EMBL/GenBank/DDBJ whole genome shotgun (WGS) entry which is preliminary data.</text>
</comment>
<dbReference type="Proteomes" id="UP001596425">
    <property type="component" value="Unassembled WGS sequence"/>
</dbReference>
<feature type="chain" id="PRO_5047422200" evidence="2">
    <location>
        <begin position="20"/>
        <end position="826"/>
    </location>
</feature>
<evidence type="ECO:0000313" key="4">
    <source>
        <dbReference type="Proteomes" id="UP001596425"/>
    </source>
</evidence>
<evidence type="ECO:0000256" key="2">
    <source>
        <dbReference type="SAM" id="SignalP"/>
    </source>
</evidence>
<dbReference type="PROSITE" id="PS51257">
    <property type="entry name" value="PROKAR_LIPOPROTEIN"/>
    <property type="match status" value="1"/>
</dbReference>
<gene>
    <name evidence="3" type="ORF">ACFQBM_11900</name>
</gene>
<keyword evidence="4" id="KW-1185">Reference proteome</keyword>
<name>A0ABW1YMK7_9GAMM</name>
<evidence type="ECO:0000256" key="1">
    <source>
        <dbReference type="SAM" id="MobiDB-lite"/>
    </source>
</evidence>
<feature type="compositionally biased region" description="Acidic residues" evidence="1">
    <location>
        <begin position="476"/>
        <end position="486"/>
    </location>
</feature>
<dbReference type="Gene3D" id="4.10.1080.10">
    <property type="entry name" value="TSP type-3 repeat"/>
    <property type="match status" value="1"/>
</dbReference>
<keyword evidence="2" id="KW-0732">Signal</keyword>
<reference evidence="4" key="1">
    <citation type="journal article" date="2019" name="Int. J. Syst. Evol. Microbiol.">
        <title>The Global Catalogue of Microorganisms (GCM) 10K type strain sequencing project: providing services to taxonomists for standard genome sequencing and annotation.</title>
        <authorList>
            <consortium name="The Broad Institute Genomics Platform"/>
            <consortium name="The Broad Institute Genome Sequencing Center for Infectious Disease"/>
            <person name="Wu L."/>
            <person name="Ma J."/>
        </authorList>
    </citation>
    <scope>NUCLEOTIDE SEQUENCE [LARGE SCALE GENOMIC DNA]</scope>
    <source>
        <strain evidence="4">CGMCC 1.13718</strain>
    </source>
</reference>
<feature type="signal peptide" evidence="2">
    <location>
        <begin position="1"/>
        <end position="19"/>
    </location>
</feature>
<dbReference type="InterPro" id="IPR018247">
    <property type="entry name" value="EF_Hand_1_Ca_BS"/>
</dbReference>
<proteinExistence type="predicted"/>
<protein>
    <submittedName>
        <fullName evidence="3">Uncharacterized protein</fullName>
    </submittedName>
</protein>
<sequence length="826" mass="90783">MKTSLARALLLISAFTLVACGGSGGGDNSGASDGSGNDSGQGSGSDSASITPTAEITRENTRTFAGSAYTFVDVHNTLINNFTSPLDSPSFSSSRNGSNSESCFADGTMTNVVSENGAAESLTFQDCQLQNGLVLDGKLEIATSEADGDGAYDIEFSFSGLTATRATYNLSIDGSALVVVPGSNEDPFRINVVSNLEAVDNRNGELYLAEDFMYELPMGNSSSLTDAENFSGGLGTKSSGMAVLKRQIFDIGDRYTGGSNITGTSDSFGVMQHVGIISSRDLELLYFATSTQNFSSAGVRLRFSDLNEGKFDFFSASNTPPKKNDRALFTDSKAADFGEQITISGYSKYITDDNGDLLTIGLELWNLYEGYGAEGEEIHDYAQVDQAGYGIHKIAFDEPGEWQISITATDPAGETFSLYYATVTVTDSRDTDGDGIINENDLDDDNDGVPDSDDAFPMDATEDSDTDGDKIGNNADTDDDNDDVADTEDHYPLNPNCALESDGDGETCYIELIYWMDHTVDVNGIAYFWDRCYSDGCNPKVGSILRWDSNRKVFLPPLLLTRTLGEEKERFDVYYQKTLNRLLVIFRDSEIDYFDLTEENPEAVQTEIPAPPYDWVLRYYTDEQIFVRVTRNVDGNFNYAEVFDAELSSVTLEDPIIETGYNYTIRALAPYVEKGYTINAELNGLDKFENETFIPYPGQLIVAPDGSHALDSATARIYSMETREEIARLNDTGGRAFDWNSLGIVNAGEIFDSVNRAWISQFRLYDENYELAMKLEFPGMYFHATSRIPFIYSGNSFFLPTYIPTEDGYQGPVKQTYRITEIKVGQ</sequence>
<dbReference type="EMBL" id="JBHSVR010000001">
    <property type="protein sequence ID" value="MFC6633994.1"/>
    <property type="molecule type" value="Genomic_DNA"/>
</dbReference>
<dbReference type="PROSITE" id="PS00018">
    <property type="entry name" value="EF_HAND_1"/>
    <property type="match status" value="1"/>
</dbReference>
<dbReference type="InterPro" id="IPR028974">
    <property type="entry name" value="TSP_type-3_rpt"/>
</dbReference>
<organism evidence="3 4">
    <name type="scientific">Microbulbifer taiwanensis</name>
    <dbReference type="NCBI Taxonomy" id="986746"/>
    <lineage>
        <taxon>Bacteria</taxon>
        <taxon>Pseudomonadati</taxon>
        <taxon>Pseudomonadota</taxon>
        <taxon>Gammaproteobacteria</taxon>
        <taxon>Cellvibrionales</taxon>
        <taxon>Microbulbiferaceae</taxon>
        <taxon>Microbulbifer</taxon>
    </lineage>
</organism>
<feature type="region of interest" description="Disordered" evidence="1">
    <location>
        <begin position="430"/>
        <end position="498"/>
    </location>
</feature>
<dbReference type="SUPFAM" id="SSF103647">
    <property type="entry name" value="TSP type-3 repeat"/>
    <property type="match status" value="1"/>
</dbReference>
<feature type="region of interest" description="Disordered" evidence="1">
    <location>
        <begin position="26"/>
        <end position="57"/>
    </location>
</feature>
<dbReference type="RefSeq" id="WP_193190289.1">
    <property type="nucleotide sequence ID" value="NZ_JACZFR010000012.1"/>
</dbReference>
<accession>A0ABW1YMK7</accession>